<accession>A0A0W0UIQ9</accession>
<evidence type="ECO:0000313" key="6">
    <source>
        <dbReference type="Proteomes" id="UP000054715"/>
    </source>
</evidence>
<dbReference type="STRING" id="455.Ljam_1973"/>
<feature type="chain" id="PRO_5006914087" evidence="3">
    <location>
        <begin position="20"/>
        <end position="380"/>
    </location>
</feature>
<gene>
    <name evidence="5" type="ORF">Ljam_1973</name>
</gene>
<feature type="signal peptide" evidence="3">
    <location>
        <begin position="1"/>
        <end position="19"/>
    </location>
</feature>
<dbReference type="Pfam" id="PF25967">
    <property type="entry name" value="RND-MFP_C"/>
    <property type="match status" value="1"/>
</dbReference>
<dbReference type="PROSITE" id="PS51257">
    <property type="entry name" value="PROKAR_LIPOPROTEIN"/>
    <property type="match status" value="1"/>
</dbReference>
<proteinExistence type="predicted"/>
<dbReference type="AlphaFoldDB" id="A0A0W0UIQ9"/>
<dbReference type="Gene3D" id="2.40.30.170">
    <property type="match status" value="1"/>
</dbReference>
<dbReference type="SUPFAM" id="SSF111369">
    <property type="entry name" value="HlyD-like secretion proteins"/>
    <property type="match status" value="1"/>
</dbReference>
<dbReference type="Proteomes" id="UP000054715">
    <property type="component" value="Unassembled WGS sequence"/>
</dbReference>
<feature type="domain" description="Multidrug resistance protein MdtA-like C-terminal permuted SH3" evidence="4">
    <location>
        <begin position="323"/>
        <end position="377"/>
    </location>
</feature>
<dbReference type="EMBL" id="LNYG01000013">
    <property type="protein sequence ID" value="KTD07778.1"/>
    <property type="molecule type" value="Genomic_DNA"/>
</dbReference>
<dbReference type="InterPro" id="IPR058627">
    <property type="entry name" value="MdtA-like_C"/>
</dbReference>
<sequence>MKTKLLVIINIAVAMLLVACGHQESPKKTLQTYVVKPEPVHKTLFFTGTISPLHESAITSPMDAVVETMHYHYGQLVKKGDVVMTLNSSELQRQYNETLTDYLKAKDNYTIAKAKFTGTQELWDAGLLSKNNYISEKSSLATAQMTLMQATRKLTEMLEKMDDGSAKNLSSLTIAEFDKVRQALTTNHDLIRLKAPTAGVLLYPPKSSDDKSGKLNVGAAVKASQVIALVGDLSGVSVEIDIPEVDIDKIHTGMPAAITGVALGKQVLQGEIVAVNAQATNGGNGALPSFSAVVEVKNLTETQRAWIKVGMSANIAIDIDSQNQLLVPITAIKQEKGNSTVKVKMSNGSTSTRIVSTGPAMADKVIIASGLKPGDVVAYD</sequence>
<dbReference type="PANTHER" id="PTHR32347">
    <property type="entry name" value="EFFLUX SYSTEM COMPONENT YKNX-RELATED"/>
    <property type="match status" value="1"/>
</dbReference>
<dbReference type="Gene3D" id="1.10.287.470">
    <property type="entry name" value="Helix hairpin bin"/>
    <property type="match status" value="1"/>
</dbReference>
<evidence type="ECO:0000259" key="4">
    <source>
        <dbReference type="Pfam" id="PF25967"/>
    </source>
</evidence>
<evidence type="ECO:0000256" key="3">
    <source>
        <dbReference type="SAM" id="SignalP"/>
    </source>
</evidence>
<dbReference type="PANTHER" id="PTHR32347:SF14">
    <property type="entry name" value="EFFLUX SYSTEM COMPONENT YKNX-RELATED"/>
    <property type="match status" value="1"/>
</dbReference>
<dbReference type="GO" id="GO:0030313">
    <property type="term" value="C:cell envelope"/>
    <property type="evidence" value="ECO:0007669"/>
    <property type="project" value="UniProtKB-SubCell"/>
</dbReference>
<protein>
    <submittedName>
        <fullName evidence="5">Membrane-fusion protein AcrA</fullName>
    </submittedName>
</protein>
<dbReference type="Gene3D" id="2.40.420.20">
    <property type="match status" value="1"/>
</dbReference>
<name>A0A0W0UIQ9_9GAMM</name>
<dbReference type="OrthoDB" id="5648883at2"/>
<keyword evidence="3" id="KW-0732">Signal</keyword>
<evidence type="ECO:0000256" key="1">
    <source>
        <dbReference type="ARBA" id="ARBA00004196"/>
    </source>
</evidence>
<dbReference type="Gene3D" id="2.40.50.100">
    <property type="match status" value="1"/>
</dbReference>
<organism evidence="5 6">
    <name type="scientific">Legionella jamestowniensis</name>
    <dbReference type="NCBI Taxonomy" id="455"/>
    <lineage>
        <taxon>Bacteria</taxon>
        <taxon>Pseudomonadati</taxon>
        <taxon>Pseudomonadota</taxon>
        <taxon>Gammaproteobacteria</taxon>
        <taxon>Legionellales</taxon>
        <taxon>Legionellaceae</taxon>
        <taxon>Legionella</taxon>
    </lineage>
</organism>
<evidence type="ECO:0000256" key="2">
    <source>
        <dbReference type="ARBA" id="ARBA00023054"/>
    </source>
</evidence>
<dbReference type="RefSeq" id="WP_058449870.1">
    <property type="nucleotide sequence ID" value="NZ_CAAAJF010000002.1"/>
</dbReference>
<dbReference type="InterPro" id="IPR050465">
    <property type="entry name" value="UPF0194_transport"/>
</dbReference>
<evidence type="ECO:0000313" key="5">
    <source>
        <dbReference type="EMBL" id="KTD07778.1"/>
    </source>
</evidence>
<comment type="subcellular location">
    <subcellularLocation>
        <location evidence="1">Cell envelope</location>
    </subcellularLocation>
</comment>
<dbReference type="PATRIC" id="fig|455.5.peg.2079"/>
<comment type="caution">
    <text evidence="5">The sequence shown here is derived from an EMBL/GenBank/DDBJ whole genome shotgun (WGS) entry which is preliminary data.</text>
</comment>
<reference evidence="5 6" key="1">
    <citation type="submission" date="2015-11" db="EMBL/GenBank/DDBJ databases">
        <title>Genomic analysis of 38 Legionella species identifies large and diverse effector repertoires.</title>
        <authorList>
            <person name="Burstein D."/>
            <person name="Amaro F."/>
            <person name="Zusman T."/>
            <person name="Lifshitz Z."/>
            <person name="Cohen O."/>
            <person name="Gilbert J.A."/>
            <person name="Pupko T."/>
            <person name="Shuman H.A."/>
            <person name="Segal G."/>
        </authorList>
    </citation>
    <scope>NUCLEOTIDE SEQUENCE [LARGE SCALE GENOMIC DNA]</scope>
    <source>
        <strain evidence="5 6">JA-26-G1-E2</strain>
    </source>
</reference>
<keyword evidence="2" id="KW-0175">Coiled coil</keyword>